<keyword evidence="1" id="KW-0732">Signal</keyword>
<dbReference type="RefSeq" id="WP_214175039.1">
    <property type="nucleotide sequence ID" value="NZ_JAHCVK010000002.1"/>
</dbReference>
<gene>
    <name evidence="2" type="ORF">KI810_08325</name>
</gene>
<reference evidence="2 3" key="1">
    <citation type="submission" date="2021-05" db="EMBL/GenBank/DDBJ databases">
        <title>The draft genome of Geobacter luticola JCM 17780.</title>
        <authorList>
            <person name="Xu Z."/>
            <person name="Masuda Y."/>
            <person name="Itoh H."/>
            <person name="Senoo K."/>
        </authorList>
    </citation>
    <scope>NUCLEOTIDE SEQUENCE [LARGE SCALE GENOMIC DNA]</scope>
    <source>
        <strain evidence="2 3">JCM 17780</strain>
    </source>
</reference>
<dbReference type="EMBL" id="JAHCVK010000002">
    <property type="protein sequence ID" value="MBT0653057.1"/>
    <property type="molecule type" value="Genomic_DNA"/>
</dbReference>
<keyword evidence="3" id="KW-1185">Reference proteome</keyword>
<accession>A0ABS5SEI3</accession>
<evidence type="ECO:0000313" key="3">
    <source>
        <dbReference type="Proteomes" id="UP000756860"/>
    </source>
</evidence>
<comment type="caution">
    <text evidence="2">The sequence shown here is derived from an EMBL/GenBank/DDBJ whole genome shotgun (WGS) entry which is preliminary data.</text>
</comment>
<evidence type="ECO:0000256" key="1">
    <source>
        <dbReference type="SAM" id="SignalP"/>
    </source>
</evidence>
<sequence length="223" mass="25460">MGLPMMRALAWGRAFLLSCFMMLLHQGTAFCGEKPEPVKDYHALVKQLKSGDTSIDYARLRFSFTKTKEYNPYSPDGERDAMFEALNGENFDAAVKHAQAVLEKNYVDLDAHFISRIGYRELKNPEKSVFHSTVLKGLMDSIYESGDGQAPESAFVVISTSEEYFLLRMNGFRSVAQKGLEREGLTFDELEVEKVKTGEKRKLYFNVDFPFRWLKSQMGTPPH</sequence>
<evidence type="ECO:0000313" key="2">
    <source>
        <dbReference type="EMBL" id="MBT0653057.1"/>
    </source>
</evidence>
<feature type="chain" id="PRO_5046112664" evidence="1">
    <location>
        <begin position="32"/>
        <end position="223"/>
    </location>
</feature>
<organism evidence="2 3">
    <name type="scientific">Geomobilimonas luticola</name>
    <dbReference type="NCBI Taxonomy" id="1114878"/>
    <lineage>
        <taxon>Bacteria</taxon>
        <taxon>Pseudomonadati</taxon>
        <taxon>Thermodesulfobacteriota</taxon>
        <taxon>Desulfuromonadia</taxon>
        <taxon>Geobacterales</taxon>
        <taxon>Geobacteraceae</taxon>
        <taxon>Geomobilimonas</taxon>
    </lineage>
</organism>
<protein>
    <submittedName>
        <fullName evidence="2">DUF4919 domain-containing protein</fullName>
    </submittedName>
</protein>
<dbReference type="Proteomes" id="UP000756860">
    <property type="component" value="Unassembled WGS sequence"/>
</dbReference>
<proteinExistence type="predicted"/>
<name>A0ABS5SEI3_9BACT</name>
<dbReference type="Pfam" id="PF16266">
    <property type="entry name" value="DUF4919"/>
    <property type="match status" value="1"/>
</dbReference>
<dbReference type="InterPro" id="IPR032578">
    <property type="entry name" value="DUF4919"/>
</dbReference>
<feature type="signal peptide" evidence="1">
    <location>
        <begin position="1"/>
        <end position="31"/>
    </location>
</feature>